<accession>A0ABW3K644</accession>
<reference evidence="2" key="1">
    <citation type="journal article" date="2019" name="Int. J. Syst. Evol. Microbiol.">
        <title>The Global Catalogue of Microorganisms (GCM) 10K type strain sequencing project: providing services to taxonomists for standard genome sequencing and annotation.</title>
        <authorList>
            <consortium name="The Broad Institute Genomics Platform"/>
            <consortium name="The Broad Institute Genome Sequencing Center for Infectious Disease"/>
            <person name="Wu L."/>
            <person name="Ma J."/>
        </authorList>
    </citation>
    <scope>NUCLEOTIDE SEQUENCE [LARGE SCALE GENOMIC DNA]</scope>
    <source>
        <strain evidence="2">CCUG 58938</strain>
    </source>
</reference>
<evidence type="ECO:0000313" key="1">
    <source>
        <dbReference type="EMBL" id="MFD1001734.1"/>
    </source>
</evidence>
<keyword evidence="2" id="KW-1185">Reference proteome</keyword>
<gene>
    <name evidence="1" type="ORF">ACFQ21_20560</name>
</gene>
<comment type="caution">
    <text evidence="1">The sequence shown here is derived from an EMBL/GenBank/DDBJ whole genome shotgun (WGS) entry which is preliminary data.</text>
</comment>
<evidence type="ECO:0000313" key="2">
    <source>
        <dbReference type="Proteomes" id="UP001597112"/>
    </source>
</evidence>
<sequence>MPRIMQTNGAVKDYKFNLGKRSLTGEAAVIGDIISSNYSGNIADPLYTALDSTIVEVRGRNSLPTGNVDAVLLDNNYKQLVLGVFNEKLSDALQQDTLLGSRPHSHI</sequence>
<protein>
    <recommendedName>
        <fullName evidence="3">MacB-like periplasmic core domain-containing protein</fullName>
    </recommendedName>
</protein>
<organism evidence="1 2">
    <name type="scientific">Ohtaekwangia kribbensis</name>
    <dbReference type="NCBI Taxonomy" id="688913"/>
    <lineage>
        <taxon>Bacteria</taxon>
        <taxon>Pseudomonadati</taxon>
        <taxon>Bacteroidota</taxon>
        <taxon>Cytophagia</taxon>
        <taxon>Cytophagales</taxon>
        <taxon>Fulvivirgaceae</taxon>
        <taxon>Ohtaekwangia</taxon>
    </lineage>
</organism>
<evidence type="ECO:0008006" key="3">
    <source>
        <dbReference type="Google" id="ProtNLM"/>
    </source>
</evidence>
<dbReference type="RefSeq" id="WP_377581967.1">
    <property type="nucleotide sequence ID" value="NZ_JBHTKA010000007.1"/>
</dbReference>
<dbReference type="Proteomes" id="UP001597112">
    <property type="component" value="Unassembled WGS sequence"/>
</dbReference>
<proteinExistence type="predicted"/>
<dbReference type="EMBL" id="JBHTKA010000007">
    <property type="protein sequence ID" value="MFD1001734.1"/>
    <property type="molecule type" value="Genomic_DNA"/>
</dbReference>
<name>A0ABW3K644_9BACT</name>